<comment type="caution">
    <text evidence="1">The sequence shown here is derived from an EMBL/GenBank/DDBJ whole genome shotgun (WGS) entry which is preliminary data.</text>
</comment>
<evidence type="ECO:0000313" key="1">
    <source>
        <dbReference type="EMBL" id="TRZ04527.1"/>
    </source>
</evidence>
<organism evidence="1 2">
    <name type="scientific">Danionella cerebrum</name>
    <dbReference type="NCBI Taxonomy" id="2873325"/>
    <lineage>
        <taxon>Eukaryota</taxon>
        <taxon>Metazoa</taxon>
        <taxon>Chordata</taxon>
        <taxon>Craniata</taxon>
        <taxon>Vertebrata</taxon>
        <taxon>Euteleostomi</taxon>
        <taxon>Actinopterygii</taxon>
        <taxon>Neopterygii</taxon>
        <taxon>Teleostei</taxon>
        <taxon>Ostariophysi</taxon>
        <taxon>Cypriniformes</taxon>
        <taxon>Danionidae</taxon>
        <taxon>Danioninae</taxon>
        <taxon>Danionella</taxon>
    </lineage>
</organism>
<dbReference type="Gene3D" id="3.10.129.10">
    <property type="entry name" value="Hotdog Thioesterase"/>
    <property type="match status" value="1"/>
</dbReference>
<sequence>MDYFSTIITGASGLLLLHAFHSIYFTHISFKTQTVFDSQHLPGSFYLLIRCIYQSILKKRGEIMIEQTNEELILSVINCRFDDKSLKSFCAHSGYGWDYPDSDFRDTPLCFPKFLFSKLIAMIQCSERFRLSPSGLLCVRECVTLLEAVDELKRGPFTLEARVNGYRMESTGVEVELSLTASRLQRCIWSSTLTLLSPINTKMPRAQTSLPISHDPKWEWCISLSAPRRTGVSCVWAFCDLWALCGLTRHNLHTLWMFSRCMAEMEKHRGVEVVRAPLTVSVYYHLPVSSSSGKFCIRMCENSSEKSRTAWFSLADQKSRVLCISGQIKQQTSEKAR</sequence>
<proteinExistence type="predicted"/>
<name>A0A553RQS5_9TELE</name>
<evidence type="ECO:0000313" key="2">
    <source>
        <dbReference type="Proteomes" id="UP000316079"/>
    </source>
</evidence>
<protein>
    <submittedName>
        <fullName evidence="1">Uncharacterized protein</fullName>
    </submittedName>
</protein>
<dbReference type="AlphaFoldDB" id="A0A553RQS5"/>
<accession>A0A553RQS5</accession>
<dbReference type="Proteomes" id="UP000316079">
    <property type="component" value="Unassembled WGS sequence"/>
</dbReference>
<dbReference type="OrthoDB" id="533830at2759"/>
<reference evidence="1 2" key="1">
    <citation type="journal article" date="2019" name="Sci. Data">
        <title>Hybrid genome assembly and annotation of Danionella translucida.</title>
        <authorList>
            <person name="Kadobianskyi M."/>
            <person name="Schulze L."/>
            <person name="Schuelke M."/>
            <person name="Judkewitz B."/>
        </authorList>
    </citation>
    <scope>NUCLEOTIDE SEQUENCE [LARGE SCALE GENOMIC DNA]</scope>
    <source>
        <strain evidence="1 2">Bolton</strain>
    </source>
</reference>
<gene>
    <name evidence="1" type="ORF">DNTS_014378</name>
</gene>
<keyword evidence="2" id="KW-1185">Reference proteome</keyword>
<dbReference type="EMBL" id="SRMA01000005">
    <property type="protein sequence ID" value="TRZ04527.1"/>
    <property type="molecule type" value="Genomic_DNA"/>
</dbReference>